<dbReference type="InterPro" id="IPR015943">
    <property type="entry name" value="WD40/YVTN_repeat-like_dom_sf"/>
</dbReference>
<dbReference type="InterPro" id="IPR011110">
    <property type="entry name" value="Reg_prop"/>
</dbReference>
<organism evidence="3 4">
    <name type="scientific">Rhabdobacter roseus</name>
    <dbReference type="NCBI Taxonomy" id="1655419"/>
    <lineage>
        <taxon>Bacteria</taxon>
        <taxon>Pseudomonadati</taxon>
        <taxon>Bacteroidota</taxon>
        <taxon>Cytophagia</taxon>
        <taxon>Cytophagales</taxon>
        <taxon>Cytophagaceae</taxon>
        <taxon>Rhabdobacter</taxon>
    </lineage>
</organism>
<feature type="signal peptide" evidence="1">
    <location>
        <begin position="1"/>
        <end position="20"/>
    </location>
</feature>
<evidence type="ECO:0000259" key="2">
    <source>
        <dbReference type="Pfam" id="PF21544"/>
    </source>
</evidence>
<dbReference type="Pfam" id="PF07494">
    <property type="entry name" value="Reg_prop"/>
    <property type="match status" value="1"/>
</dbReference>
<feature type="domain" description="PorZ N-terminal beta-propeller" evidence="2">
    <location>
        <begin position="47"/>
        <end position="211"/>
    </location>
</feature>
<protein>
    <recommendedName>
        <fullName evidence="2">PorZ N-terminal beta-propeller domain-containing protein</fullName>
    </recommendedName>
</protein>
<name>A0A840TUX9_9BACT</name>
<feature type="chain" id="PRO_5032822544" description="PorZ N-terminal beta-propeller domain-containing protein" evidence="1">
    <location>
        <begin position="21"/>
        <end position="605"/>
    </location>
</feature>
<dbReference type="EMBL" id="JACHGF010000005">
    <property type="protein sequence ID" value="MBB5285382.1"/>
    <property type="molecule type" value="Genomic_DNA"/>
</dbReference>
<dbReference type="Pfam" id="PF21544">
    <property type="entry name" value="PorZ_N_b_propeller"/>
    <property type="match status" value="1"/>
</dbReference>
<proteinExistence type="predicted"/>
<comment type="caution">
    <text evidence="3">The sequence shown here is derived from an EMBL/GenBank/DDBJ whole genome shotgun (WGS) entry which is preliminary data.</text>
</comment>
<gene>
    <name evidence="3" type="ORF">HNQ92_003539</name>
</gene>
<evidence type="ECO:0000313" key="3">
    <source>
        <dbReference type="EMBL" id="MBB5285382.1"/>
    </source>
</evidence>
<dbReference type="AlphaFoldDB" id="A0A840TUX9"/>
<reference evidence="3 4" key="1">
    <citation type="submission" date="2020-08" db="EMBL/GenBank/DDBJ databases">
        <title>Genomic Encyclopedia of Type Strains, Phase IV (KMG-IV): sequencing the most valuable type-strain genomes for metagenomic binning, comparative biology and taxonomic classification.</title>
        <authorList>
            <person name="Goeker M."/>
        </authorList>
    </citation>
    <scope>NUCLEOTIDE SEQUENCE [LARGE SCALE GENOMIC DNA]</scope>
    <source>
        <strain evidence="3 4">DSM 105074</strain>
    </source>
</reference>
<dbReference type="Gene3D" id="2.130.10.10">
    <property type="entry name" value="YVTN repeat-like/Quinoprotein amine dehydrogenase"/>
    <property type="match status" value="2"/>
</dbReference>
<keyword evidence="1" id="KW-0732">Signal</keyword>
<dbReference type="Proteomes" id="UP000557307">
    <property type="component" value="Unassembled WGS sequence"/>
</dbReference>
<evidence type="ECO:0000256" key="1">
    <source>
        <dbReference type="SAM" id="SignalP"/>
    </source>
</evidence>
<dbReference type="RefSeq" id="WP_184175466.1">
    <property type="nucleotide sequence ID" value="NZ_JACHGF010000005.1"/>
</dbReference>
<evidence type="ECO:0000313" key="4">
    <source>
        <dbReference type="Proteomes" id="UP000557307"/>
    </source>
</evidence>
<dbReference type="InterPro" id="IPR048954">
    <property type="entry name" value="PorZ_N"/>
</dbReference>
<dbReference type="SUPFAM" id="SSF69322">
    <property type="entry name" value="Tricorn protease domain 2"/>
    <property type="match status" value="1"/>
</dbReference>
<sequence length="605" mass="65306">MSKALLLGVLGSLLMHSLWAQEIPVGGWQTHFNYQSAHSVVRAGERLYVATHNGLFSYLPADGTTTQYSKINGLSDVGVSSLAYHEASTLLLLAYRNGNLDLMYLDAQTEPEQIVNWPLIRDAADLPLSRRIRQVVFHEELAYLSTDFGIVVLDPARREVRETYRYIGAAGAEVTVYGVAFTQDSLFAATSQGTLGTSLSESVNRQYFGNWVLIPAPFPVSTLAAYQGYLYAGGAGQGVVRRQSGTWQTIYSTPSTYLDLNTSQGQLIASLANEVVLLGTSPTVFRDALLAAPQQSILDPLGYLWVADRQNGLVGNAQGTFRAYSPPTQADTAIAVRTDSVVTDRNGLRWARQPDYLGGGIRVTDPATGQQRYLSTGAGSGGLPSSTVSSLVLDKDGLIWFATDRGVGYFVPEGVLSGGRIDALLPIFGQRRLLANERATALAVEPGNRKWIATQSGLYLFNADGTELVRQFTAQDSPLPSNSIRALRFDEASGLLYVDTSHGLVSYRSDASTPESTLSSVLVFPNPVRPEYDGVVGIKGLVDNTTVKITDLAGRLVYETRSQGGTASWSLHDYTGRRARGGIYLVLLVAPDGSESLASKLAIIE</sequence>
<accession>A0A840TUX9</accession>
<keyword evidence="4" id="KW-1185">Reference proteome</keyword>